<protein>
    <submittedName>
        <fullName evidence="1">Uncharacterized protein</fullName>
    </submittedName>
</protein>
<dbReference type="GO" id="GO:0008295">
    <property type="term" value="P:spermidine biosynthetic process"/>
    <property type="evidence" value="ECO:0007669"/>
    <property type="project" value="InterPro"/>
</dbReference>
<name>A0A6J5ISE9_9BURK</name>
<dbReference type="EMBL" id="CABWIL020000005">
    <property type="protein sequence ID" value="CAB3962421.1"/>
    <property type="molecule type" value="Genomic_DNA"/>
</dbReference>
<dbReference type="AlphaFoldDB" id="A0A6J5ISE9"/>
<dbReference type="SUPFAM" id="SSF56276">
    <property type="entry name" value="S-adenosylmethionine decarboxylase"/>
    <property type="match status" value="1"/>
</dbReference>
<dbReference type="InterPro" id="IPR016067">
    <property type="entry name" value="S-AdoMet_deCO2ase_core"/>
</dbReference>
<evidence type="ECO:0000313" key="2">
    <source>
        <dbReference type="Proteomes" id="UP000494301"/>
    </source>
</evidence>
<sequence>MDGPSDLACGRHVLVDMSDTNPEVLNDLSSLERALTEAERRACCRFGR</sequence>
<evidence type="ECO:0000313" key="1">
    <source>
        <dbReference type="EMBL" id="CAB3962421.1"/>
    </source>
</evidence>
<dbReference type="Gene3D" id="3.30.360.110">
    <property type="entry name" value="S-adenosylmethionine decarboxylase domain"/>
    <property type="match status" value="1"/>
</dbReference>
<organism evidence="1 2">
    <name type="scientific">Burkholderia aenigmatica</name>
    <dbReference type="NCBI Taxonomy" id="2015348"/>
    <lineage>
        <taxon>Bacteria</taxon>
        <taxon>Pseudomonadati</taxon>
        <taxon>Pseudomonadota</taxon>
        <taxon>Betaproteobacteria</taxon>
        <taxon>Burkholderiales</taxon>
        <taxon>Burkholderiaceae</taxon>
        <taxon>Burkholderia</taxon>
        <taxon>Burkholderia cepacia complex</taxon>
    </lineage>
</organism>
<gene>
    <name evidence="1" type="ORF">BLA3211_01807</name>
</gene>
<proteinExistence type="predicted"/>
<dbReference type="GO" id="GO:0004014">
    <property type="term" value="F:adenosylmethionine decarboxylase activity"/>
    <property type="evidence" value="ECO:0007669"/>
    <property type="project" value="InterPro"/>
</dbReference>
<dbReference type="Proteomes" id="UP000494301">
    <property type="component" value="Unassembled WGS sequence"/>
</dbReference>
<accession>A0A6J5ISE9</accession>
<dbReference type="InterPro" id="IPR042284">
    <property type="entry name" value="AdoMetDC_N"/>
</dbReference>
<reference evidence="1 2" key="1">
    <citation type="submission" date="2020-04" db="EMBL/GenBank/DDBJ databases">
        <authorList>
            <person name="Depoorter E."/>
        </authorList>
    </citation>
    <scope>NUCLEOTIDE SEQUENCE [LARGE SCALE GENOMIC DNA]</scope>
    <source>
        <strain evidence="1 2">BCC0217</strain>
    </source>
</reference>